<evidence type="ECO:0008006" key="4">
    <source>
        <dbReference type="Google" id="ProtNLM"/>
    </source>
</evidence>
<keyword evidence="1" id="KW-0732">Signal</keyword>
<accession>A0A8J2KHW2</accession>
<dbReference type="EMBL" id="CAJVCH010332515">
    <property type="protein sequence ID" value="CAG7787155.1"/>
    <property type="molecule type" value="Genomic_DNA"/>
</dbReference>
<proteinExistence type="predicted"/>
<protein>
    <recommendedName>
        <fullName evidence="4">ER-bound oxygenase mpaB/mpaB'/Rubber oxygenase catalytic domain-containing protein</fullName>
    </recommendedName>
</protein>
<keyword evidence="3" id="KW-1185">Reference proteome</keyword>
<dbReference type="Proteomes" id="UP000708208">
    <property type="component" value="Unassembled WGS sequence"/>
</dbReference>
<reference evidence="2" key="1">
    <citation type="submission" date="2021-06" db="EMBL/GenBank/DDBJ databases">
        <authorList>
            <person name="Hodson N. C."/>
            <person name="Mongue J. A."/>
            <person name="Jaron S. K."/>
        </authorList>
    </citation>
    <scope>NUCLEOTIDE SEQUENCE</scope>
</reference>
<sequence length="433" mass="49371">MLVLVLTLCLAIFLNPTTAHRQTQYGIGQDYYIPNDRMLCTTGERNPFIRPQQPTCSLSVDKLVDGLSIPGTSDRNCFTPPWMNYTLYRIGRQFAQENLIIISYCHYLGGVIAYSGKDVASIFSATGKSDTREKAILRNLANLKHTHLWYDWDLLSSDRISAASIHHLRGIHRKVGKWITERLMEGRGLIDPGMYDNRTADEGLWSAFEADLQQSTIPLEWRQPPASVTNYNGKTVPLDQFVMSLAQFLFVGVPFVMPEVLEITKATDEQLLGWNHLWAVLAFALGIDDEFNLALQPSLEAIVKHYRDIFRTYFLQGFFRLSKESKILMEIAASVSDEVLPSIFVSFSRNLIIHAILKEIIGIPTPNTRGLLSPNELQMLDRWERVKASLKTYKQPLMNDMNYDFRRNFNAKARIYYGSKASNDATAAEYMFS</sequence>
<gene>
    <name evidence="2" type="ORF">AFUS01_LOCUS25672</name>
</gene>
<evidence type="ECO:0000256" key="1">
    <source>
        <dbReference type="SAM" id="SignalP"/>
    </source>
</evidence>
<dbReference type="PANTHER" id="PTHR37159:SF1">
    <property type="entry name" value="GH11867P"/>
    <property type="match status" value="1"/>
</dbReference>
<organism evidence="2 3">
    <name type="scientific">Allacma fusca</name>
    <dbReference type="NCBI Taxonomy" id="39272"/>
    <lineage>
        <taxon>Eukaryota</taxon>
        <taxon>Metazoa</taxon>
        <taxon>Ecdysozoa</taxon>
        <taxon>Arthropoda</taxon>
        <taxon>Hexapoda</taxon>
        <taxon>Collembola</taxon>
        <taxon>Symphypleona</taxon>
        <taxon>Sminthuridae</taxon>
        <taxon>Allacma</taxon>
    </lineage>
</organism>
<dbReference type="AlphaFoldDB" id="A0A8J2KHW2"/>
<feature type="signal peptide" evidence="1">
    <location>
        <begin position="1"/>
        <end position="19"/>
    </location>
</feature>
<name>A0A8J2KHW2_9HEXA</name>
<dbReference type="PANTHER" id="PTHR37159">
    <property type="entry name" value="GH11867P"/>
    <property type="match status" value="1"/>
</dbReference>
<feature type="chain" id="PRO_5035161942" description="ER-bound oxygenase mpaB/mpaB'/Rubber oxygenase catalytic domain-containing protein" evidence="1">
    <location>
        <begin position="20"/>
        <end position="433"/>
    </location>
</feature>
<evidence type="ECO:0000313" key="3">
    <source>
        <dbReference type="Proteomes" id="UP000708208"/>
    </source>
</evidence>
<evidence type="ECO:0000313" key="2">
    <source>
        <dbReference type="EMBL" id="CAG7787155.1"/>
    </source>
</evidence>
<comment type="caution">
    <text evidence="2">The sequence shown here is derived from an EMBL/GenBank/DDBJ whole genome shotgun (WGS) entry which is preliminary data.</text>
</comment>
<dbReference type="OrthoDB" id="6361347at2759"/>